<dbReference type="EMBL" id="QTUC01000001">
    <property type="protein sequence ID" value="REF35506.1"/>
    <property type="molecule type" value="Genomic_DNA"/>
</dbReference>
<evidence type="ECO:0000256" key="2">
    <source>
        <dbReference type="SAM" id="Phobius"/>
    </source>
</evidence>
<protein>
    <recommendedName>
        <fullName evidence="5">DNA-binding transcriptional regulator of glucitol operon</fullName>
    </recommendedName>
</protein>
<feature type="transmembrane region" description="Helical" evidence="2">
    <location>
        <begin position="84"/>
        <end position="103"/>
    </location>
</feature>
<evidence type="ECO:0000256" key="1">
    <source>
        <dbReference type="SAM" id="MobiDB-lite"/>
    </source>
</evidence>
<evidence type="ECO:0008006" key="5">
    <source>
        <dbReference type="Google" id="ProtNLM"/>
    </source>
</evidence>
<keyword evidence="2" id="KW-0472">Membrane</keyword>
<feature type="transmembrane region" description="Helical" evidence="2">
    <location>
        <begin position="50"/>
        <end position="72"/>
    </location>
</feature>
<dbReference type="AlphaFoldDB" id="A0A3D9V2B4"/>
<organism evidence="3 4">
    <name type="scientific">Thermasporomyces composti</name>
    <dbReference type="NCBI Taxonomy" id="696763"/>
    <lineage>
        <taxon>Bacteria</taxon>
        <taxon>Bacillati</taxon>
        <taxon>Actinomycetota</taxon>
        <taxon>Actinomycetes</taxon>
        <taxon>Propionibacteriales</taxon>
        <taxon>Nocardioidaceae</taxon>
        <taxon>Thermasporomyces</taxon>
    </lineage>
</organism>
<keyword evidence="2" id="KW-1133">Transmembrane helix</keyword>
<feature type="region of interest" description="Disordered" evidence="1">
    <location>
        <begin position="112"/>
        <end position="177"/>
    </location>
</feature>
<keyword evidence="4" id="KW-1185">Reference proteome</keyword>
<evidence type="ECO:0000313" key="3">
    <source>
        <dbReference type="EMBL" id="REF35506.1"/>
    </source>
</evidence>
<feature type="region of interest" description="Disordered" evidence="1">
    <location>
        <begin position="1"/>
        <end position="31"/>
    </location>
</feature>
<feature type="compositionally biased region" description="Polar residues" evidence="1">
    <location>
        <begin position="152"/>
        <end position="167"/>
    </location>
</feature>
<name>A0A3D9V2B4_THECX</name>
<keyword evidence="2" id="KW-0812">Transmembrane</keyword>
<reference evidence="3 4" key="1">
    <citation type="submission" date="2018-08" db="EMBL/GenBank/DDBJ databases">
        <title>Sequencing the genomes of 1000 actinobacteria strains.</title>
        <authorList>
            <person name="Klenk H.-P."/>
        </authorList>
    </citation>
    <scope>NUCLEOTIDE SEQUENCE [LARGE SCALE GENOMIC DNA]</scope>
    <source>
        <strain evidence="3 4">DSM 22891</strain>
    </source>
</reference>
<gene>
    <name evidence="3" type="ORF">DFJ64_0887</name>
</gene>
<dbReference type="Proteomes" id="UP000256485">
    <property type="component" value="Unassembled WGS sequence"/>
</dbReference>
<sequence>MEEERRQVQREAGTFTGDADGEPVATSATPRDVERLDAAETVRKLLTPRWILFTLVVAVAVVVCLAMAWWQLTRFDSENGDWQNLGYSLEWPFFAAFAVYVWWKLLREPPASDEEEEEEGDAPDAVDGVRSQGAAPTPRDVRAGAATPPGLQGSTGDTSPGATQPTSDDPEDAELAAYNRYLAALHERARLQERSRRR</sequence>
<feature type="compositionally biased region" description="Acidic residues" evidence="1">
    <location>
        <begin position="112"/>
        <end position="124"/>
    </location>
</feature>
<proteinExistence type="predicted"/>
<accession>A0A3D9V2B4</accession>
<evidence type="ECO:0000313" key="4">
    <source>
        <dbReference type="Proteomes" id="UP000256485"/>
    </source>
</evidence>
<comment type="caution">
    <text evidence="3">The sequence shown here is derived from an EMBL/GenBank/DDBJ whole genome shotgun (WGS) entry which is preliminary data.</text>
</comment>